<dbReference type="InterPro" id="IPR023296">
    <property type="entry name" value="Glyco_hydro_beta-prop_sf"/>
</dbReference>
<organism evidence="1">
    <name type="scientific">Mesorhizobium sp. WSM2240</name>
    <dbReference type="NCBI Taxonomy" id="3228851"/>
    <lineage>
        <taxon>Bacteria</taxon>
        <taxon>Pseudomonadati</taxon>
        <taxon>Pseudomonadota</taxon>
        <taxon>Alphaproteobacteria</taxon>
        <taxon>Hyphomicrobiales</taxon>
        <taxon>Phyllobacteriaceae</taxon>
        <taxon>Mesorhizobium</taxon>
    </lineage>
</organism>
<dbReference type="EMBL" id="CP159253">
    <property type="protein sequence ID" value="XCG51178.1"/>
    <property type="molecule type" value="Genomic_DNA"/>
</dbReference>
<gene>
    <name evidence="1" type="ORF">ABVK50_12170</name>
</gene>
<reference evidence="1" key="1">
    <citation type="submission" date="2024-06" db="EMBL/GenBank/DDBJ databases">
        <title>Mesorhizobium karijinii sp. nov., a symbiont of the iconic Swainsona formosa from arid Australia.</title>
        <authorList>
            <person name="Hill Y.J."/>
            <person name="Watkin E.L.J."/>
            <person name="O'Hara G.W."/>
            <person name="Terpolilli J."/>
            <person name="Tye M.L."/>
            <person name="Kohlmeier M.G."/>
        </authorList>
    </citation>
    <scope>NUCLEOTIDE SEQUENCE</scope>
    <source>
        <strain evidence="1">WSM2240</strain>
    </source>
</reference>
<evidence type="ECO:0008006" key="2">
    <source>
        <dbReference type="Google" id="ProtNLM"/>
    </source>
</evidence>
<evidence type="ECO:0000313" key="1">
    <source>
        <dbReference type="EMBL" id="XCG51178.1"/>
    </source>
</evidence>
<dbReference type="Gene3D" id="2.115.10.20">
    <property type="entry name" value="Glycosyl hydrolase domain, family 43"/>
    <property type="match status" value="3"/>
</dbReference>
<sequence>MLMPGIVGLGGVRFLQGIGSNVSPGLLPLERATWLRAAAPALVPDGSGFDGTNIFMPVIARNLDRSPYQDGDGKYYQYYIATSVEDRSGLALGTDFDTWTRYSADPVLDLGLEGSPDWGDAQITSVYFDGTEFVGYYQGNANGSGSGGDEVTVCQFTSADGKTLTKQGIVLDRGPVGDALDLYVPRLVPAGHDGLPRLYYTGQDASSVRGLMCAVSLSGNIRGPWTRLRDDHLYRDGSSFLGDAWYDADDELYHILYSPLDTVRAIMYATSEDGENFTLRRELVPRNIGEWDTNPFNAGFYELNGTWYIWFNSSSSIGNGYHYAVPPA</sequence>
<dbReference type="RefSeq" id="WP_353641311.1">
    <property type="nucleotide sequence ID" value="NZ_CP159253.1"/>
</dbReference>
<name>A0AAU8CWF2_9HYPH</name>
<proteinExistence type="predicted"/>
<accession>A0AAU8CWF2</accession>
<dbReference type="AlphaFoldDB" id="A0AAU8CWF2"/>
<dbReference type="SUPFAM" id="SSF75005">
    <property type="entry name" value="Arabinanase/levansucrase/invertase"/>
    <property type="match status" value="1"/>
</dbReference>
<protein>
    <recommendedName>
        <fullName evidence="2">Glycosyl hydrolase family 32 N-terminal domain-containing protein</fullName>
    </recommendedName>
</protein>